<keyword evidence="4" id="KW-0554">One-carbon metabolism</keyword>
<dbReference type="GO" id="GO:0008901">
    <property type="term" value="F:ferredoxin hydrogenase activity"/>
    <property type="evidence" value="ECO:0007669"/>
    <property type="project" value="InterPro"/>
</dbReference>
<name>A0A401HQS5_9EURY</name>
<evidence type="ECO:0000256" key="1">
    <source>
        <dbReference type="ARBA" id="ARBA00007842"/>
    </source>
</evidence>
<evidence type="ECO:0000256" key="7">
    <source>
        <dbReference type="ARBA" id="ARBA00031410"/>
    </source>
</evidence>
<accession>A0A401HQS5</accession>
<evidence type="ECO:0000256" key="6">
    <source>
        <dbReference type="ARBA" id="ARBA00023002"/>
    </source>
</evidence>
<dbReference type="InterPro" id="IPR036080">
    <property type="entry name" value="MTD_sf"/>
</dbReference>
<dbReference type="EMBL" id="BFAX01000003">
    <property type="protein sequence ID" value="GBF36565.1"/>
    <property type="molecule type" value="Genomic_DNA"/>
</dbReference>
<dbReference type="GO" id="GO:0030268">
    <property type="term" value="F:methylenetetrahydromethanopterin dehydrogenase activity"/>
    <property type="evidence" value="ECO:0007669"/>
    <property type="project" value="UniProtKB-EC"/>
</dbReference>
<dbReference type="InterPro" id="IPR002844">
    <property type="entry name" value="MTD"/>
</dbReference>
<dbReference type="Pfam" id="PF01993">
    <property type="entry name" value="MTD"/>
    <property type="match status" value="1"/>
</dbReference>
<organism evidence="8 9">
    <name type="scientific">Methanofervidicoccus abyssi</name>
    <dbReference type="NCBI Taxonomy" id="2082189"/>
    <lineage>
        <taxon>Archaea</taxon>
        <taxon>Methanobacteriati</taxon>
        <taxon>Methanobacteriota</taxon>
        <taxon>Methanomada group</taxon>
        <taxon>Methanococci</taxon>
        <taxon>Methanococcales</taxon>
        <taxon>Methanofervidicoccus</taxon>
    </lineage>
</organism>
<evidence type="ECO:0000256" key="2">
    <source>
        <dbReference type="ARBA" id="ARBA00012904"/>
    </source>
</evidence>
<dbReference type="Gene3D" id="3.40.50.10830">
    <property type="entry name" value="F420-dependent methylenetetrahydromethanopterin dehydrogenase (MTD)"/>
    <property type="match status" value="1"/>
</dbReference>
<comment type="similarity">
    <text evidence="1">Belongs to the MTD family.</text>
</comment>
<dbReference type="Proteomes" id="UP000290527">
    <property type="component" value="Unassembled WGS sequence"/>
</dbReference>
<evidence type="ECO:0000256" key="3">
    <source>
        <dbReference type="ARBA" id="ARBA00014062"/>
    </source>
</evidence>
<reference evidence="8 9" key="1">
    <citation type="journal article" date="2019" name="Int. J. Syst. Evol. Microbiol.">
        <title>Methanofervidicoccus abyssi gen. nov., sp. nov., a hydrogenotrophic methanogen, isolated from a hydrothermal vent chimney in the Mid-Cayman Spreading Center, the Caribbean Sea.</title>
        <authorList>
            <person name="Sakai S."/>
            <person name="Takaki Y."/>
            <person name="Miyazaki M."/>
            <person name="Ogawara M."/>
            <person name="Yanagawa K."/>
            <person name="Miyazaki J."/>
            <person name="Takai K."/>
        </authorList>
    </citation>
    <scope>NUCLEOTIDE SEQUENCE [LARGE SCALE GENOMIC DNA]</scope>
    <source>
        <strain evidence="8 9">HHB</strain>
    </source>
</reference>
<keyword evidence="5" id="KW-0484">Methanogenesis</keyword>
<dbReference type="GO" id="GO:0006730">
    <property type="term" value="P:one-carbon metabolic process"/>
    <property type="evidence" value="ECO:0007669"/>
    <property type="project" value="UniProtKB-KW"/>
</dbReference>
<dbReference type="SUPFAM" id="SSF102324">
    <property type="entry name" value="F420-dependent methylenetetrahydromethanopterin dehydrogenase (MTD)"/>
    <property type="match status" value="1"/>
</dbReference>
<proteinExistence type="inferred from homology"/>
<keyword evidence="9" id="KW-1185">Reference proteome</keyword>
<evidence type="ECO:0000313" key="9">
    <source>
        <dbReference type="Proteomes" id="UP000290527"/>
    </source>
</evidence>
<keyword evidence="6 8" id="KW-0560">Oxidoreductase</keyword>
<evidence type="ECO:0000256" key="5">
    <source>
        <dbReference type="ARBA" id="ARBA00022994"/>
    </source>
</evidence>
<dbReference type="GO" id="GO:0015948">
    <property type="term" value="P:methanogenesis"/>
    <property type="evidence" value="ECO:0007669"/>
    <property type="project" value="UniProtKB-KW"/>
</dbReference>
<gene>
    <name evidence="8" type="ORF">MHHB_P0795</name>
</gene>
<dbReference type="EC" id="1.5.98.1" evidence="2"/>
<protein>
    <recommendedName>
        <fullName evidence="3">F420-dependent methylenetetrahydromethanopterin dehydrogenase</fullName>
        <ecNumber evidence="2">1.5.98.1</ecNumber>
    </recommendedName>
    <alternativeName>
        <fullName evidence="7">Coenzyme F420-dependent N5,N10-methylenetetrahydromethanopterin dehydrogenase</fullName>
    </alternativeName>
</protein>
<sequence length="52" mass="5588">MGVEQVEEVTKKMIEDIKPDLIVFISPNPAAPGPKKARELLSKCGIPSVIIG</sequence>
<evidence type="ECO:0000256" key="4">
    <source>
        <dbReference type="ARBA" id="ARBA00022563"/>
    </source>
</evidence>
<comment type="caution">
    <text evidence="8">The sequence shown here is derived from an EMBL/GenBank/DDBJ whole genome shotgun (WGS) entry which is preliminary data.</text>
</comment>
<dbReference type="AlphaFoldDB" id="A0A401HQS5"/>
<evidence type="ECO:0000313" key="8">
    <source>
        <dbReference type="EMBL" id="GBF36565.1"/>
    </source>
</evidence>